<keyword evidence="4" id="KW-0560">Oxidoreductase</keyword>
<dbReference type="GO" id="GO:0046872">
    <property type="term" value="F:metal ion binding"/>
    <property type="evidence" value="ECO:0007669"/>
    <property type="project" value="UniProtKB-KW"/>
</dbReference>
<name>A0A842I0S6_9SPHN</name>
<evidence type="ECO:0000259" key="6">
    <source>
        <dbReference type="Pfam" id="PF02668"/>
    </source>
</evidence>
<evidence type="ECO:0000313" key="8">
    <source>
        <dbReference type="Proteomes" id="UP000564378"/>
    </source>
</evidence>
<proteinExistence type="inferred from homology"/>
<evidence type="ECO:0000256" key="3">
    <source>
        <dbReference type="ARBA" id="ARBA00022964"/>
    </source>
</evidence>
<gene>
    <name evidence="7" type="ORF">H6P80_09110</name>
</gene>
<reference evidence="7 8" key="1">
    <citation type="submission" date="2020-08" db="EMBL/GenBank/DDBJ databases">
        <title>Draft genome sequence of Parasphingopyxis sp. GrpM-11.</title>
        <authorList>
            <person name="Oh J."/>
            <person name="Roh D.-H."/>
        </authorList>
    </citation>
    <scope>NUCLEOTIDE SEQUENCE [LARGE SCALE GENOMIC DNA]</scope>
    <source>
        <strain evidence="7 8">GrpM-11</strain>
    </source>
</reference>
<sequence>MALTITPSEQACGATVTGVDLAQPLSDDLVAEIRAAWLDHHVLAFPGQKLTDDDLERFTLAFGPFGEDPFIAPIPGREHIIAVKREADETAPLFAENWHTDWSFQDQPPAGTCLYGITIPPAGGDTLYANQHAALDAMPAELRAKIESRQAIHSAKNAYAPTGSYGDADQRTDRSMDIRPSEEAEATRLHPIIRRHPETGREGLYSCLGYIVGIEDMAQEEALPLLMELHQWQTRDAFVYRHRWEQGMLAMWDNRSVLHRATGGYEGHARLLHRTTIGAYPA</sequence>
<dbReference type="GO" id="GO:0000908">
    <property type="term" value="F:taurine dioxygenase activity"/>
    <property type="evidence" value="ECO:0007669"/>
    <property type="project" value="TreeGrafter"/>
</dbReference>
<feature type="domain" description="TauD/TfdA-like" evidence="6">
    <location>
        <begin position="5"/>
        <end position="276"/>
    </location>
</feature>
<dbReference type="Pfam" id="PF02668">
    <property type="entry name" value="TauD"/>
    <property type="match status" value="1"/>
</dbReference>
<dbReference type="InterPro" id="IPR003819">
    <property type="entry name" value="TauD/TfdA-like"/>
</dbReference>
<evidence type="ECO:0000256" key="5">
    <source>
        <dbReference type="ARBA" id="ARBA00023004"/>
    </source>
</evidence>
<accession>A0A842I0S6</accession>
<dbReference type="EMBL" id="JACJVJ010000002">
    <property type="protein sequence ID" value="MBC2777780.1"/>
    <property type="molecule type" value="Genomic_DNA"/>
</dbReference>
<evidence type="ECO:0000256" key="1">
    <source>
        <dbReference type="ARBA" id="ARBA00005896"/>
    </source>
</evidence>
<evidence type="ECO:0000256" key="2">
    <source>
        <dbReference type="ARBA" id="ARBA00022723"/>
    </source>
</evidence>
<dbReference type="GO" id="GO:0006790">
    <property type="term" value="P:sulfur compound metabolic process"/>
    <property type="evidence" value="ECO:0007669"/>
    <property type="project" value="TreeGrafter"/>
</dbReference>
<dbReference type="InterPro" id="IPR042098">
    <property type="entry name" value="TauD-like_sf"/>
</dbReference>
<evidence type="ECO:0000313" key="7">
    <source>
        <dbReference type="EMBL" id="MBC2777780.1"/>
    </source>
</evidence>
<dbReference type="RefSeq" id="WP_185801095.1">
    <property type="nucleotide sequence ID" value="NZ_JACJVJ010000002.1"/>
</dbReference>
<organism evidence="7 8">
    <name type="scientific">Parasphingopyxis marina</name>
    <dbReference type="NCBI Taxonomy" id="2761622"/>
    <lineage>
        <taxon>Bacteria</taxon>
        <taxon>Pseudomonadati</taxon>
        <taxon>Pseudomonadota</taxon>
        <taxon>Alphaproteobacteria</taxon>
        <taxon>Sphingomonadales</taxon>
        <taxon>Sphingomonadaceae</taxon>
        <taxon>Parasphingopyxis</taxon>
    </lineage>
</organism>
<dbReference type="Proteomes" id="UP000564378">
    <property type="component" value="Unassembled WGS sequence"/>
</dbReference>
<comment type="caution">
    <text evidence="7">The sequence shown here is derived from an EMBL/GenBank/DDBJ whole genome shotgun (WGS) entry which is preliminary data.</text>
</comment>
<protein>
    <submittedName>
        <fullName evidence="7">TauD/TfdA family dioxygenase</fullName>
    </submittedName>
</protein>
<keyword evidence="2" id="KW-0479">Metal-binding</keyword>
<keyword evidence="3 7" id="KW-0223">Dioxygenase</keyword>
<keyword evidence="5" id="KW-0408">Iron</keyword>
<dbReference type="GO" id="GO:0005737">
    <property type="term" value="C:cytoplasm"/>
    <property type="evidence" value="ECO:0007669"/>
    <property type="project" value="TreeGrafter"/>
</dbReference>
<keyword evidence="8" id="KW-1185">Reference proteome</keyword>
<dbReference type="PANTHER" id="PTHR30468:SF1">
    <property type="entry name" value="ALPHA-KETOGLUTARATE-DEPENDENT SULFONATE DIOXYGENASE"/>
    <property type="match status" value="1"/>
</dbReference>
<comment type="similarity">
    <text evidence="1">Belongs to the TfdA dioxygenase family.</text>
</comment>
<dbReference type="PANTHER" id="PTHR30468">
    <property type="entry name" value="ALPHA-KETOGLUTARATE-DEPENDENT SULFONATE DIOXYGENASE"/>
    <property type="match status" value="1"/>
</dbReference>
<dbReference type="Gene3D" id="3.60.130.10">
    <property type="entry name" value="Clavaminate synthase-like"/>
    <property type="match status" value="1"/>
</dbReference>
<dbReference type="AlphaFoldDB" id="A0A842I0S6"/>
<dbReference type="SUPFAM" id="SSF51197">
    <property type="entry name" value="Clavaminate synthase-like"/>
    <property type="match status" value="1"/>
</dbReference>
<dbReference type="InterPro" id="IPR051323">
    <property type="entry name" value="AtsK-like"/>
</dbReference>
<evidence type="ECO:0000256" key="4">
    <source>
        <dbReference type="ARBA" id="ARBA00023002"/>
    </source>
</evidence>